<sequence>MVLWRGTEAGVETLSHQGVLRSYLVVRPQGLNADVPVMMFLHGNNGTPQGMSDQVEAAALVASQRLVAVLPEATDLRWSEDPSDTRGIDDIGLISAVVQRLRGTAHIDAQHFYLSGFSNGGAMVERYACSNPGAFAAYGVVSAVLRPSIAAACASSPARPIAYMLGTLDPVVAFDGLSGFSSAATSVAHWVDAQGCTGESTEALPNTALDGTTTDLTRYTGCAQGNELRFYKINGGGHAWPGGTFQGLASSIGLTARDYSATEAFWDYFGAYRN</sequence>
<dbReference type="AlphaFoldDB" id="A0A3N0VH07"/>
<protein>
    <recommendedName>
        <fullName evidence="10">Esterase</fullName>
    </recommendedName>
</protein>
<dbReference type="PANTHER" id="PTHR38050">
    <property type="match status" value="1"/>
</dbReference>
<evidence type="ECO:0000256" key="1">
    <source>
        <dbReference type="ARBA" id="ARBA00004613"/>
    </source>
</evidence>
<keyword evidence="3" id="KW-0858">Xylan degradation</keyword>
<evidence type="ECO:0000256" key="2">
    <source>
        <dbReference type="ARBA" id="ARBA00022525"/>
    </source>
</evidence>
<evidence type="ECO:0000256" key="7">
    <source>
        <dbReference type="ARBA" id="ARBA00023326"/>
    </source>
</evidence>
<name>A0A3N0VH07_9GAMM</name>
<evidence type="ECO:0000313" key="9">
    <source>
        <dbReference type="Proteomes" id="UP000282106"/>
    </source>
</evidence>
<evidence type="ECO:0008006" key="10">
    <source>
        <dbReference type="Google" id="ProtNLM"/>
    </source>
</evidence>
<evidence type="ECO:0000256" key="4">
    <source>
        <dbReference type="ARBA" id="ARBA00022729"/>
    </source>
</evidence>
<reference evidence="8 9" key="1">
    <citation type="submission" date="2018-10" db="EMBL/GenBank/DDBJ databases">
        <authorList>
            <person name="Chen W.-M."/>
        </authorList>
    </citation>
    <scope>NUCLEOTIDE SEQUENCE [LARGE SCALE GENOMIC DNA]</scope>
    <source>
        <strain evidence="8 9">THS-13</strain>
    </source>
</reference>
<organism evidence="8 9">
    <name type="scientific">Stagnimonas aquatica</name>
    <dbReference type="NCBI Taxonomy" id="2689987"/>
    <lineage>
        <taxon>Bacteria</taxon>
        <taxon>Pseudomonadati</taxon>
        <taxon>Pseudomonadota</taxon>
        <taxon>Gammaproteobacteria</taxon>
        <taxon>Nevskiales</taxon>
        <taxon>Nevskiaceae</taxon>
        <taxon>Stagnimonas</taxon>
    </lineage>
</organism>
<keyword evidence="4" id="KW-0732">Signal</keyword>
<dbReference type="GO" id="GO:0045493">
    <property type="term" value="P:xylan catabolic process"/>
    <property type="evidence" value="ECO:0007669"/>
    <property type="project" value="UniProtKB-KW"/>
</dbReference>
<keyword evidence="9" id="KW-1185">Reference proteome</keyword>
<evidence type="ECO:0000256" key="5">
    <source>
        <dbReference type="ARBA" id="ARBA00022801"/>
    </source>
</evidence>
<keyword evidence="5" id="KW-0378">Hydrolase</keyword>
<accession>A0A3N0VH07</accession>
<dbReference type="GO" id="GO:0005576">
    <property type="term" value="C:extracellular region"/>
    <property type="evidence" value="ECO:0007669"/>
    <property type="project" value="UniProtKB-SubCell"/>
</dbReference>
<comment type="caution">
    <text evidence="8">The sequence shown here is derived from an EMBL/GenBank/DDBJ whole genome shotgun (WGS) entry which is preliminary data.</text>
</comment>
<dbReference type="SUPFAM" id="SSF53474">
    <property type="entry name" value="alpha/beta-Hydrolases"/>
    <property type="match status" value="1"/>
</dbReference>
<dbReference type="InterPro" id="IPR029058">
    <property type="entry name" value="AB_hydrolase_fold"/>
</dbReference>
<dbReference type="InParanoid" id="A0A3N0VH07"/>
<dbReference type="Proteomes" id="UP000282106">
    <property type="component" value="Unassembled WGS sequence"/>
</dbReference>
<comment type="subcellular location">
    <subcellularLocation>
        <location evidence="1">Secreted</location>
    </subcellularLocation>
</comment>
<dbReference type="PANTHER" id="PTHR38050:SF2">
    <property type="entry name" value="FERULOYL ESTERASE C-RELATED"/>
    <property type="match status" value="1"/>
</dbReference>
<gene>
    <name evidence="8" type="ORF">ED208_06265</name>
</gene>
<dbReference type="InterPro" id="IPR043595">
    <property type="entry name" value="FaeB/C/D"/>
</dbReference>
<keyword evidence="7" id="KW-0624">Polysaccharide degradation</keyword>
<dbReference type="EMBL" id="RJVO01000002">
    <property type="protein sequence ID" value="ROH91972.1"/>
    <property type="molecule type" value="Genomic_DNA"/>
</dbReference>
<evidence type="ECO:0000256" key="6">
    <source>
        <dbReference type="ARBA" id="ARBA00023277"/>
    </source>
</evidence>
<proteinExistence type="predicted"/>
<dbReference type="Gene3D" id="3.40.50.1820">
    <property type="entry name" value="alpha/beta hydrolase"/>
    <property type="match status" value="1"/>
</dbReference>
<keyword evidence="6" id="KW-0119">Carbohydrate metabolism</keyword>
<evidence type="ECO:0000313" key="8">
    <source>
        <dbReference type="EMBL" id="ROH91972.1"/>
    </source>
</evidence>
<dbReference type="GO" id="GO:0030600">
    <property type="term" value="F:feruloyl esterase activity"/>
    <property type="evidence" value="ECO:0007669"/>
    <property type="project" value="InterPro"/>
</dbReference>
<evidence type="ECO:0000256" key="3">
    <source>
        <dbReference type="ARBA" id="ARBA00022651"/>
    </source>
</evidence>
<keyword evidence="2" id="KW-0964">Secreted</keyword>